<comment type="caution">
    <text evidence="2">The sequence shown here is derived from an EMBL/GenBank/DDBJ whole genome shotgun (WGS) entry which is preliminary data.</text>
</comment>
<sequence length="296" mass="33979">MFRALLAGLLRACASGVQKRDNTNERNPMWIVDDLFHIQKTNLDYLPALCLFFPDMLTNMKHLSWQVQQWCGGKLELDELNATLCQNSFELIHQTIESWLKYTHDSVRANVVIEVMTLFVEMSTSHNSIARKPPSSNSDFAKFLLEHIKQSILVAIKQHYNATSILKDLALELPNKVHATRVVAKLSKAARMKGVSKRDEWQEYIEEIEMLFIDESEVSIALWRYGIFEVIPEIGLETLALEYVTDTINLLSADQTSLDIQYRVVLSAASRLQLLLQSLCTKYATLEKENCKTIRR</sequence>
<feature type="chain" id="PRO_5004975932" evidence="1">
    <location>
        <begin position="17"/>
        <end position="296"/>
    </location>
</feature>
<name>X6NIC9_RETFI</name>
<protein>
    <submittedName>
        <fullName evidence="2">Uncharacterized protein</fullName>
    </submittedName>
</protein>
<evidence type="ECO:0000313" key="2">
    <source>
        <dbReference type="EMBL" id="ETO25746.1"/>
    </source>
</evidence>
<dbReference type="Proteomes" id="UP000023152">
    <property type="component" value="Unassembled WGS sequence"/>
</dbReference>
<organism evidence="2 3">
    <name type="scientific">Reticulomyxa filosa</name>
    <dbReference type="NCBI Taxonomy" id="46433"/>
    <lineage>
        <taxon>Eukaryota</taxon>
        <taxon>Sar</taxon>
        <taxon>Rhizaria</taxon>
        <taxon>Retaria</taxon>
        <taxon>Foraminifera</taxon>
        <taxon>Monothalamids</taxon>
        <taxon>Reticulomyxidae</taxon>
        <taxon>Reticulomyxa</taxon>
    </lineage>
</organism>
<dbReference type="AlphaFoldDB" id="X6NIC9"/>
<accession>X6NIC9</accession>
<dbReference type="EMBL" id="ASPP01008307">
    <property type="protein sequence ID" value="ETO25746.1"/>
    <property type="molecule type" value="Genomic_DNA"/>
</dbReference>
<proteinExistence type="predicted"/>
<evidence type="ECO:0000313" key="3">
    <source>
        <dbReference type="Proteomes" id="UP000023152"/>
    </source>
</evidence>
<feature type="signal peptide" evidence="1">
    <location>
        <begin position="1"/>
        <end position="16"/>
    </location>
</feature>
<gene>
    <name evidence="2" type="ORF">RFI_11392</name>
</gene>
<reference evidence="2 3" key="1">
    <citation type="journal article" date="2013" name="Curr. Biol.">
        <title>The Genome of the Foraminiferan Reticulomyxa filosa.</title>
        <authorList>
            <person name="Glockner G."/>
            <person name="Hulsmann N."/>
            <person name="Schleicher M."/>
            <person name="Noegel A.A."/>
            <person name="Eichinger L."/>
            <person name="Gallinger C."/>
            <person name="Pawlowski J."/>
            <person name="Sierra R."/>
            <person name="Euteneuer U."/>
            <person name="Pillet L."/>
            <person name="Moustafa A."/>
            <person name="Platzer M."/>
            <person name="Groth M."/>
            <person name="Szafranski K."/>
            <person name="Schliwa M."/>
        </authorList>
    </citation>
    <scope>NUCLEOTIDE SEQUENCE [LARGE SCALE GENOMIC DNA]</scope>
</reference>
<evidence type="ECO:0000256" key="1">
    <source>
        <dbReference type="SAM" id="SignalP"/>
    </source>
</evidence>
<keyword evidence="3" id="KW-1185">Reference proteome</keyword>
<keyword evidence="1" id="KW-0732">Signal</keyword>